<proteinExistence type="predicted"/>
<dbReference type="SUPFAM" id="SSF48452">
    <property type="entry name" value="TPR-like"/>
    <property type="match status" value="1"/>
</dbReference>
<gene>
    <name evidence="2" type="ORF">SAMN04487995_3540</name>
</gene>
<dbReference type="STRING" id="408657.SAMN04487995_3540"/>
<dbReference type="AlphaFoldDB" id="A0A1H6WGG4"/>
<accession>A0A1H6WGG4</accession>
<dbReference type="PROSITE" id="PS51257">
    <property type="entry name" value="PROKAR_LIPOPROTEIN"/>
    <property type="match status" value="1"/>
</dbReference>
<evidence type="ECO:0000313" key="2">
    <source>
        <dbReference type="EMBL" id="SEJ16129.1"/>
    </source>
</evidence>
<reference evidence="2 3" key="1">
    <citation type="submission" date="2016-10" db="EMBL/GenBank/DDBJ databases">
        <authorList>
            <person name="de Groot N.N."/>
        </authorList>
    </citation>
    <scope>NUCLEOTIDE SEQUENCE [LARGE SCALE GENOMIC DNA]</scope>
    <source>
        <strain evidence="2 3">DSM 19938</strain>
    </source>
</reference>
<dbReference type="EMBL" id="FNXY01000005">
    <property type="protein sequence ID" value="SEJ16129.1"/>
    <property type="molecule type" value="Genomic_DNA"/>
</dbReference>
<name>A0A1H6WGG4_9BACT</name>
<evidence type="ECO:0000313" key="3">
    <source>
        <dbReference type="Proteomes" id="UP000199532"/>
    </source>
</evidence>
<dbReference type="Proteomes" id="UP000199532">
    <property type="component" value="Unassembled WGS sequence"/>
</dbReference>
<dbReference type="Gene3D" id="1.25.40.390">
    <property type="match status" value="1"/>
</dbReference>
<keyword evidence="3" id="KW-1185">Reference proteome</keyword>
<dbReference type="Pfam" id="PF12771">
    <property type="entry name" value="SusD-like_2"/>
    <property type="match status" value="1"/>
</dbReference>
<keyword evidence="1" id="KW-0732">Signal</keyword>
<organism evidence="2 3">
    <name type="scientific">Dyadobacter koreensis</name>
    <dbReference type="NCBI Taxonomy" id="408657"/>
    <lineage>
        <taxon>Bacteria</taxon>
        <taxon>Pseudomonadati</taxon>
        <taxon>Bacteroidota</taxon>
        <taxon>Cytophagia</taxon>
        <taxon>Cytophagales</taxon>
        <taxon>Spirosomataceae</taxon>
        <taxon>Dyadobacter</taxon>
    </lineage>
</organism>
<feature type="chain" id="PRO_5011743012" evidence="1">
    <location>
        <begin position="24"/>
        <end position="533"/>
    </location>
</feature>
<dbReference type="InterPro" id="IPR041662">
    <property type="entry name" value="SusD-like_2"/>
</dbReference>
<protein>
    <submittedName>
        <fullName evidence="2">Starch-binding associating with outer membrane</fullName>
    </submittedName>
</protein>
<evidence type="ECO:0000256" key="1">
    <source>
        <dbReference type="SAM" id="SignalP"/>
    </source>
</evidence>
<dbReference type="InterPro" id="IPR011990">
    <property type="entry name" value="TPR-like_helical_dom_sf"/>
</dbReference>
<feature type="signal peptide" evidence="1">
    <location>
        <begin position="1"/>
        <end position="23"/>
    </location>
</feature>
<dbReference type="OrthoDB" id="843771at2"/>
<sequence>MKMKKISSLILAGLLLSAVSCKESDFTDSYADPSKIAETTVEKQFTGFLQSTKDYILPGYTNYFVALRTSINHYNQVTGWINDSGQYIPGSAGTEAVWFNYYNMLAQYRELQKVYNSKTATEQADRKFFMTVATIYLYDQTERMIDLFGAIPFTEAGMLSIKGGDYAGSLAKFDDPQALYTMMLDDLKTISTELNSTTINAGYLKSFQTQDFVNKGDLTAWKRYNNSLRLRMLNRVSAVETFKSRSATEMAEILGNTTTYPIVETNDQNIQINVFNINTDINSKGFQDGIASNGSWYGNTAGKKMIDFMNTNADPRLPILFEPGANAAGKYIGIDPTAPAATQTALSNAGQVAIYNRYVTSHNQFFPGVIINTAEVNLIKAEYYLRAGNDASAKTAYETAISQSTKFYNGILAVSNATGVNAAPAPATDASIAAYIAADAVNWDKATSSTAKLALIATQKWLHFNLVQPYENWAETRRLDLPTFSFQVDNANNQTLPPVKWTIPSNEISYNANNYSSVRDQDKLTTKLFWDVK</sequence>